<reference evidence="1" key="1">
    <citation type="submission" date="2022-06" db="EMBL/GenBank/DDBJ databases">
        <title>Isolation and Genomics of Futiania mangrovii gen. nov., sp. nov., a Rare and Metabolically-versatile member in the Class Alphaproteobacteria.</title>
        <authorList>
            <person name="Liu L."/>
            <person name="Huang W.-C."/>
            <person name="Pan J."/>
            <person name="Li J."/>
            <person name="Huang Y."/>
            <person name="Du H."/>
            <person name="Liu Y."/>
            <person name="Li M."/>
        </authorList>
    </citation>
    <scope>NUCLEOTIDE SEQUENCE</scope>
    <source>
        <strain evidence="1">FT118</strain>
    </source>
</reference>
<comment type="caution">
    <text evidence="1">The sequence shown here is derived from an EMBL/GenBank/DDBJ whole genome shotgun (WGS) entry which is preliminary data.</text>
</comment>
<sequence>MMAALDDQTRDRLAKLLGMLGSDHDGERAAAGLKADRLVKKIGASWYDILKPQETTRAADPVWRDPRDWREALALCLRYSEWLNDWEDEFCRSVWKRRTITERQEFYVWTALEKVRAAVTTGGGDA</sequence>
<dbReference type="AlphaFoldDB" id="A0A9J6P8Y9"/>
<dbReference type="EMBL" id="JAMZFT010000001">
    <property type="protein sequence ID" value="MCP1335157.1"/>
    <property type="molecule type" value="Genomic_DNA"/>
</dbReference>
<dbReference type="Proteomes" id="UP001055804">
    <property type="component" value="Unassembled WGS sequence"/>
</dbReference>
<gene>
    <name evidence="1" type="ORF">NJQ99_01910</name>
</gene>
<name>A0A9J6P8Y9_9PROT</name>
<evidence type="ECO:0000313" key="1">
    <source>
        <dbReference type="EMBL" id="MCP1335157.1"/>
    </source>
</evidence>
<organism evidence="1 2">
    <name type="scientific">Futiania mangrovi</name>
    <dbReference type="NCBI Taxonomy" id="2959716"/>
    <lineage>
        <taxon>Bacteria</taxon>
        <taxon>Pseudomonadati</taxon>
        <taxon>Pseudomonadota</taxon>
        <taxon>Alphaproteobacteria</taxon>
        <taxon>Futianiales</taxon>
        <taxon>Futianiaceae</taxon>
        <taxon>Futiania</taxon>
    </lineage>
</organism>
<proteinExistence type="predicted"/>
<accession>A0A9J6P8Y9</accession>
<dbReference type="RefSeq" id="WP_269331110.1">
    <property type="nucleotide sequence ID" value="NZ_JAMZFT010000001.1"/>
</dbReference>
<evidence type="ECO:0000313" key="2">
    <source>
        <dbReference type="Proteomes" id="UP001055804"/>
    </source>
</evidence>
<keyword evidence="2" id="KW-1185">Reference proteome</keyword>
<protein>
    <submittedName>
        <fullName evidence="1">Uncharacterized protein</fullName>
    </submittedName>
</protein>